<dbReference type="Gene3D" id="1.10.260.40">
    <property type="entry name" value="lambda repressor-like DNA-binding domains"/>
    <property type="match status" value="1"/>
</dbReference>
<dbReference type="InterPro" id="IPR010982">
    <property type="entry name" value="Lambda_DNA-bd_dom_sf"/>
</dbReference>
<keyword evidence="3" id="KW-1185">Reference proteome</keyword>
<sequence>MTLADRLNQIIREQGISKSEFARRLGISRNYVYILTGNSRKGSPTGKNISPSLAKLIAIEFGYPEKWILTGERNS</sequence>
<feature type="domain" description="HTH cro/C1-type" evidence="1">
    <location>
        <begin position="6"/>
        <end position="68"/>
    </location>
</feature>
<dbReference type="SUPFAM" id="SSF47413">
    <property type="entry name" value="lambda repressor-like DNA-binding domains"/>
    <property type="match status" value="1"/>
</dbReference>
<dbReference type="Pfam" id="PF13443">
    <property type="entry name" value="HTH_26"/>
    <property type="match status" value="1"/>
</dbReference>
<accession>A0A7G9B1V3</accession>
<dbReference type="KEGG" id="ohi:H8790_08570"/>
<protein>
    <submittedName>
        <fullName evidence="2">Helix-turn-helix transcriptional regulator</fullName>
    </submittedName>
</protein>
<dbReference type="CDD" id="cd00093">
    <property type="entry name" value="HTH_XRE"/>
    <property type="match status" value="1"/>
</dbReference>
<name>A0A7G9B1V3_9FIRM</name>
<gene>
    <name evidence="2" type="ORF">H8790_08570</name>
</gene>
<evidence type="ECO:0000313" key="3">
    <source>
        <dbReference type="Proteomes" id="UP000515960"/>
    </source>
</evidence>
<dbReference type="SMART" id="SM00530">
    <property type="entry name" value="HTH_XRE"/>
    <property type="match status" value="1"/>
</dbReference>
<dbReference type="Proteomes" id="UP000515960">
    <property type="component" value="Chromosome"/>
</dbReference>
<dbReference type="GO" id="GO:0003677">
    <property type="term" value="F:DNA binding"/>
    <property type="evidence" value="ECO:0007669"/>
    <property type="project" value="InterPro"/>
</dbReference>
<dbReference type="EMBL" id="CP060490">
    <property type="protein sequence ID" value="QNL43534.1"/>
    <property type="molecule type" value="Genomic_DNA"/>
</dbReference>
<dbReference type="RefSeq" id="WP_187332125.1">
    <property type="nucleotide sequence ID" value="NZ_CP060490.1"/>
</dbReference>
<reference evidence="2 3" key="1">
    <citation type="submission" date="2020-08" db="EMBL/GenBank/DDBJ databases">
        <authorList>
            <person name="Liu C."/>
            <person name="Sun Q."/>
        </authorList>
    </citation>
    <scope>NUCLEOTIDE SEQUENCE [LARGE SCALE GENOMIC DNA]</scope>
    <source>
        <strain evidence="2 3">NSJ-62</strain>
    </source>
</reference>
<evidence type="ECO:0000259" key="1">
    <source>
        <dbReference type="SMART" id="SM00530"/>
    </source>
</evidence>
<evidence type="ECO:0000313" key="2">
    <source>
        <dbReference type="EMBL" id="QNL43534.1"/>
    </source>
</evidence>
<dbReference type="AlphaFoldDB" id="A0A7G9B1V3"/>
<organism evidence="2 3">
    <name type="scientific">Oscillibacter hominis</name>
    <dbReference type="NCBI Taxonomy" id="2763056"/>
    <lineage>
        <taxon>Bacteria</taxon>
        <taxon>Bacillati</taxon>
        <taxon>Bacillota</taxon>
        <taxon>Clostridia</taxon>
        <taxon>Eubacteriales</taxon>
        <taxon>Oscillospiraceae</taxon>
        <taxon>Oscillibacter</taxon>
    </lineage>
</organism>
<dbReference type="InterPro" id="IPR001387">
    <property type="entry name" value="Cro/C1-type_HTH"/>
</dbReference>
<proteinExistence type="predicted"/>